<dbReference type="SUPFAM" id="SSF49478">
    <property type="entry name" value="Cna protein B-type domain"/>
    <property type="match status" value="1"/>
</dbReference>
<dbReference type="Proteomes" id="UP001589654">
    <property type="component" value="Unassembled WGS sequence"/>
</dbReference>
<evidence type="ECO:0000313" key="2">
    <source>
        <dbReference type="Proteomes" id="UP001589654"/>
    </source>
</evidence>
<comment type="caution">
    <text evidence="1">The sequence shown here is derived from an EMBL/GenBank/DDBJ whole genome shotgun (WGS) entry which is preliminary data.</text>
</comment>
<name>A0ABV5J7I7_9BACT</name>
<organism evidence="1 2">
    <name type="scientific">Echinicola jeungdonensis</name>
    <dbReference type="NCBI Taxonomy" id="709343"/>
    <lineage>
        <taxon>Bacteria</taxon>
        <taxon>Pseudomonadati</taxon>
        <taxon>Bacteroidota</taxon>
        <taxon>Cytophagia</taxon>
        <taxon>Cytophagales</taxon>
        <taxon>Cyclobacteriaceae</taxon>
        <taxon>Echinicola</taxon>
    </lineage>
</organism>
<evidence type="ECO:0000313" key="1">
    <source>
        <dbReference type="EMBL" id="MFB9212120.1"/>
    </source>
</evidence>
<dbReference type="EMBL" id="JBHMEW010000058">
    <property type="protein sequence ID" value="MFB9212120.1"/>
    <property type="molecule type" value="Genomic_DNA"/>
</dbReference>
<sequence length="347" mass="38589">MITIIGCVEDPEPVSSGETRIEVWDATQWTSGTPTGVPSSNATVSLYRSQKDFTNNNPYTQSQTNANGVAIFKGLTVGNYFLEVSKGDKSNLFQKSPAPINGYYMGLKPIGIFQSQAEINSAMEQPEASPGDIKFFDQNADGLINDYDKIPLPTDLVSVQPGSQNEIMIHIGYNSGQRLQEQVQVENYLKIGNKEYSLDYGKINYTNKLNPAGYAMTLMLATDGTKLNIDNKIQSEENGTSYIKDSEIVLTFYFHATDFMGLPSGTYINKSPKNPSIALGTWDVGEYFETRRNTDGTIENLEDGFFRSGEVIINRSYENYEIIIDCTDNKGKKVTGYYKGKVSYMDT</sequence>
<dbReference type="RefSeq" id="WP_290249631.1">
    <property type="nucleotide sequence ID" value="NZ_JAUFQT010000002.1"/>
</dbReference>
<protein>
    <submittedName>
        <fullName evidence="1">Carboxypeptidase-like regulatory domain-containing protein</fullName>
    </submittedName>
</protein>
<proteinExistence type="predicted"/>
<accession>A0ABV5J7I7</accession>
<gene>
    <name evidence="1" type="ORF">ACFFUR_09900</name>
</gene>
<keyword evidence="2" id="KW-1185">Reference proteome</keyword>
<reference evidence="1 2" key="1">
    <citation type="submission" date="2024-09" db="EMBL/GenBank/DDBJ databases">
        <authorList>
            <person name="Sun Q."/>
            <person name="Mori K."/>
        </authorList>
    </citation>
    <scope>NUCLEOTIDE SEQUENCE [LARGE SCALE GENOMIC DNA]</scope>
    <source>
        <strain evidence="1 2">CECT 7682</strain>
    </source>
</reference>